<keyword evidence="3" id="KW-1185">Reference proteome</keyword>
<feature type="region of interest" description="Disordered" evidence="1">
    <location>
        <begin position="36"/>
        <end position="142"/>
    </location>
</feature>
<dbReference type="AlphaFoldDB" id="A0AA88IHX8"/>
<sequence length="164" mass="18390">MATAAAETMPVTRATSRIPRCIGKAGKALDALVRVTTVKSERRESDGECDTGPARKEEAKRGRGDGAQTDSYGETKECEENPASREEARRERVDKREPVRSERERGGEETASSLRPSRAPAAPQQSRRASTHGCPEEGWERRHRVRIRILERFGHAAQRRREGR</sequence>
<dbReference type="Proteomes" id="UP001187415">
    <property type="component" value="Unassembled WGS sequence"/>
</dbReference>
<feature type="compositionally biased region" description="Low complexity" evidence="1">
    <location>
        <begin position="111"/>
        <end position="128"/>
    </location>
</feature>
<gene>
    <name evidence="2" type="ORF">Q5P01_000989</name>
</gene>
<comment type="caution">
    <text evidence="2">The sequence shown here is derived from an EMBL/GenBank/DDBJ whole genome shotgun (WGS) entry which is preliminary data.</text>
</comment>
<name>A0AA88IHX8_CHASR</name>
<dbReference type="EMBL" id="JAUPFM010000121">
    <property type="protein sequence ID" value="KAK2812688.1"/>
    <property type="molecule type" value="Genomic_DNA"/>
</dbReference>
<proteinExistence type="predicted"/>
<feature type="compositionally biased region" description="Basic and acidic residues" evidence="1">
    <location>
        <begin position="53"/>
        <end position="64"/>
    </location>
</feature>
<accession>A0AA88IHX8</accession>
<evidence type="ECO:0000313" key="2">
    <source>
        <dbReference type="EMBL" id="KAK2812688.1"/>
    </source>
</evidence>
<feature type="compositionally biased region" description="Basic and acidic residues" evidence="1">
    <location>
        <begin position="73"/>
        <end position="108"/>
    </location>
</feature>
<organism evidence="2 3">
    <name type="scientific">Channa striata</name>
    <name type="common">Snakehead murrel</name>
    <name type="synonym">Ophicephalus striatus</name>
    <dbReference type="NCBI Taxonomy" id="64152"/>
    <lineage>
        <taxon>Eukaryota</taxon>
        <taxon>Metazoa</taxon>
        <taxon>Chordata</taxon>
        <taxon>Craniata</taxon>
        <taxon>Vertebrata</taxon>
        <taxon>Euteleostomi</taxon>
        <taxon>Actinopterygii</taxon>
        <taxon>Neopterygii</taxon>
        <taxon>Teleostei</taxon>
        <taxon>Neoteleostei</taxon>
        <taxon>Acanthomorphata</taxon>
        <taxon>Anabantaria</taxon>
        <taxon>Anabantiformes</taxon>
        <taxon>Channoidei</taxon>
        <taxon>Channidae</taxon>
        <taxon>Channa</taxon>
    </lineage>
</organism>
<reference evidence="2" key="1">
    <citation type="submission" date="2023-07" db="EMBL/GenBank/DDBJ databases">
        <title>Chromosome-level Genome Assembly of Striped Snakehead (Channa striata).</title>
        <authorList>
            <person name="Liu H."/>
        </authorList>
    </citation>
    <scope>NUCLEOTIDE SEQUENCE</scope>
    <source>
        <strain evidence="2">Gz</strain>
        <tissue evidence="2">Muscle</tissue>
    </source>
</reference>
<evidence type="ECO:0000313" key="3">
    <source>
        <dbReference type="Proteomes" id="UP001187415"/>
    </source>
</evidence>
<evidence type="ECO:0000256" key="1">
    <source>
        <dbReference type="SAM" id="MobiDB-lite"/>
    </source>
</evidence>
<protein>
    <submittedName>
        <fullName evidence="2">Uncharacterized protein</fullName>
    </submittedName>
</protein>